<dbReference type="PATRIC" id="fig|679936.5.peg.105"/>
<gene>
    <name evidence="3" type="ordered locus">Sulac_0099</name>
</gene>
<dbReference type="Proteomes" id="UP000005439">
    <property type="component" value="Chromosome"/>
</dbReference>
<reference evidence="3 4" key="2">
    <citation type="journal article" date="2012" name="Stand. Genomic Sci.">
        <title>Complete genome sequence of the moderately thermophilic mineral-sulfide-oxidizing firmicute Sulfobacillus acidophilus type strain (NAL(T)).</title>
        <authorList>
            <person name="Anderson I."/>
            <person name="Chertkov O."/>
            <person name="Chen A."/>
            <person name="Saunders E."/>
            <person name="Lapidus A."/>
            <person name="Nolan M."/>
            <person name="Lucas S."/>
            <person name="Hammon N."/>
            <person name="Deshpande S."/>
            <person name="Cheng J.F."/>
            <person name="Han C."/>
            <person name="Tapia R."/>
            <person name="Goodwin L.A."/>
            <person name="Pitluck S."/>
            <person name="Liolios K."/>
            <person name="Pagani I."/>
            <person name="Ivanova N."/>
            <person name="Mikhailova N."/>
            <person name="Pati A."/>
            <person name="Palaniappan K."/>
            <person name="Land M."/>
            <person name="Pan C."/>
            <person name="Rohde M."/>
            <person name="Pukall R."/>
            <person name="Goker M."/>
            <person name="Detter J.C."/>
            <person name="Woyke T."/>
            <person name="Bristow J."/>
            <person name="Eisen J.A."/>
            <person name="Markowitz V."/>
            <person name="Hugenholtz P."/>
            <person name="Kyrpides N.C."/>
            <person name="Klenk H.P."/>
            <person name="Mavromatis K."/>
        </authorList>
    </citation>
    <scope>NUCLEOTIDE SEQUENCE [LARGE SCALE GENOMIC DNA]</scope>
    <source>
        <strain evidence="4">ATCC 700253 / DSM 10332 / NAL</strain>
    </source>
</reference>
<proteinExistence type="predicted"/>
<feature type="signal peptide" evidence="2">
    <location>
        <begin position="1"/>
        <end position="29"/>
    </location>
</feature>
<dbReference type="InterPro" id="IPR007312">
    <property type="entry name" value="Phosphoesterase"/>
</dbReference>
<sequence length="373" mass="40494">MKKISWLTGLATATLAAIALVAPSNPALMAASPVSEAASGQNPFQHVYVIMMENTGSAEILGNPALPYTNHLIRTYGYDNNYYGVTHESLANYVAFLTGNNWGTNSDDPTQQFNHTNLVDQLEAHHLSWKGYMESMPSVGYTGYWYPDNLPAGTSPSVTPPNALYALKHNPFTLMTDIRDNPARLADVVPFSQLPTDLAANRVPNFVWITPNVINDMHGQPPGPGATVTYNDPTALYQAGDQFLQHTVQMIMDSRSWHDSKSVIFIMWDEATYPNGTPSASALATFTAPGPDAPIVPAGTVDGFNWPGGAYGGGQVPLIVIDNAASRHFVLNTWANHYSLLRTIEQNWHLGFLGNASDANQVQTLPIPGEPNL</sequence>
<keyword evidence="1" id="KW-0378">Hydrolase</keyword>
<evidence type="ECO:0000313" key="3">
    <source>
        <dbReference type="EMBL" id="AEW03672.1"/>
    </source>
</evidence>
<dbReference type="EMBL" id="CP003179">
    <property type="protein sequence ID" value="AEW03672.1"/>
    <property type="molecule type" value="Genomic_DNA"/>
</dbReference>
<accession>G8TVN3</accession>
<keyword evidence="2" id="KW-0732">Signal</keyword>
<dbReference type="GO" id="GO:0016788">
    <property type="term" value="F:hydrolase activity, acting on ester bonds"/>
    <property type="evidence" value="ECO:0007669"/>
    <property type="project" value="InterPro"/>
</dbReference>
<name>G8TVN3_SULAD</name>
<dbReference type="AlphaFoldDB" id="G8TVN3"/>
<dbReference type="STRING" id="679936.Sulac_0099"/>
<evidence type="ECO:0000256" key="1">
    <source>
        <dbReference type="ARBA" id="ARBA00022801"/>
    </source>
</evidence>
<feature type="chain" id="PRO_5039591896" evidence="2">
    <location>
        <begin position="30"/>
        <end position="373"/>
    </location>
</feature>
<dbReference type="HOGENOM" id="CLU_027977_1_0_9"/>
<dbReference type="GO" id="GO:0009395">
    <property type="term" value="P:phospholipid catabolic process"/>
    <property type="evidence" value="ECO:0007669"/>
    <property type="project" value="TreeGrafter"/>
</dbReference>
<protein>
    <submittedName>
        <fullName evidence="3">Phosphoesterase</fullName>
    </submittedName>
</protein>
<evidence type="ECO:0000256" key="2">
    <source>
        <dbReference type="SAM" id="SignalP"/>
    </source>
</evidence>
<dbReference type="InterPro" id="IPR017850">
    <property type="entry name" value="Alkaline_phosphatase_core_sf"/>
</dbReference>
<dbReference type="Gene3D" id="3.40.720.10">
    <property type="entry name" value="Alkaline Phosphatase, subunit A"/>
    <property type="match status" value="1"/>
</dbReference>
<dbReference type="KEGG" id="sap:Sulac_0099"/>
<organism evidence="3 4">
    <name type="scientific">Sulfobacillus acidophilus (strain ATCC 700253 / DSM 10332 / NAL)</name>
    <dbReference type="NCBI Taxonomy" id="679936"/>
    <lineage>
        <taxon>Bacteria</taxon>
        <taxon>Bacillati</taxon>
        <taxon>Bacillota</taxon>
        <taxon>Clostridia</taxon>
        <taxon>Eubacteriales</taxon>
        <taxon>Clostridiales Family XVII. Incertae Sedis</taxon>
        <taxon>Sulfobacillus</taxon>
    </lineage>
</organism>
<evidence type="ECO:0000313" key="4">
    <source>
        <dbReference type="Proteomes" id="UP000005439"/>
    </source>
</evidence>
<dbReference type="PANTHER" id="PTHR31956:SF8">
    <property type="entry name" value="ACID PHOSPHATASE PHOA (AFU_ORTHOLOGUE AFUA_1G03570)"/>
    <property type="match status" value="1"/>
</dbReference>
<dbReference type="Pfam" id="PF04185">
    <property type="entry name" value="Phosphoesterase"/>
    <property type="match status" value="1"/>
</dbReference>
<dbReference type="PANTHER" id="PTHR31956">
    <property type="entry name" value="NON-SPECIFIC PHOSPHOLIPASE C4-RELATED"/>
    <property type="match status" value="1"/>
</dbReference>
<keyword evidence="4" id="KW-1185">Reference proteome</keyword>
<reference evidence="4" key="1">
    <citation type="submission" date="2011-12" db="EMBL/GenBank/DDBJ databases">
        <title>The complete genome of chromosome of Sulfobacillus acidophilus DSM 10332.</title>
        <authorList>
            <person name="Lucas S."/>
            <person name="Han J."/>
            <person name="Lapidus A."/>
            <person name="Bruce D."/>
            <person name="Goodwin L."/>
            <person name="Pitluck S."/>
            <person name="Peters L."/>
            <person name="Kyrpides N."/>
            <person name="Mavromatis K."/>
            <person name="Ivanova N."/>
            <person name="Mikhailova N."/>
            <person name="Chertkov O."/>
            <person name="Saunders E."/>
            <person name="Detter J.C."/>
            <person name="Tapia R."/>
            <person name="Han C."/>
            <person name="Land M."/>
            <person name="Hauser L."/>
            <person name="Markowitz V."/>
            <person name="Cheng J.-F."/>
            <person name="Hugenholtz P."/>
            <person name="Woyke T."/>
            <person name="Wu D."/>
            <person name="Pukall R."/>
            <person name="Gehrich-Schroeter G."/>
            <person name="Schneider S."/>
            <person name="Klenk H.-P."/>
            <person name="Eisen J.A."/>
        </authorList>
    </citation>
    <scope>NUCLEOTIDE SEQUENCE [LARGE SCALE GENOMIC DNA]</scope>
    <source>
        <strain evidence="4">ATCC 700253 / DSM 10332 / NAL</strain>
    </source>
</reference>